<dbReference type="Proteomes" id="UP000298663">
    <property type="component" value="Unassembled WGS sequence"/>
</dbReference>
<accession>A0A4U5MMT3</accession>
<gene>
    <name evidence="1" type="ORF">L596_022810</name>
</gene>
<sequence length="229" mass="26064">MIKTVRTAFLGREAVTMDLRKHRGTSEYGQNFTSFYSHIESITTEFKLFYKLLQNAPIISSLNAPVLHQIFKNSAALYITFSHILSAWRQRDVNENRFYIYPNMYLDLQYETIVNFLASSYNPNSLAKTLSDYSFPAKEALTTCVKILNKPCPCFDIFSDVDVAIVILLVVIQSSLSAGKDPSAWGDLVFLLSELQFYKISTTKIMRTMYLITGSSVLHKVETSDSFVL</sequence>
<evidence type="ECO:0008006" key="3">
    <source>
        <dbReference type="Google" id="ProtNLM"/>
    </source>
</evidence>
<dbReference type="AlphaFoldDB" id="A0A4U5MMT3"/>
<protein>
    <recommendedName>
        <fullName evidence="3">NR LBD domain-containing protein</fullName>
    </recommendedName>
</protein>
<reference evidence="1 2" key="1">
    <citation type="journal article" date="2015" name="Genome Biol.">
        <title>Comparative genomics of Steinernema reveals deeply conserved gene regulatory networks.</title>
        <authorList>
            <person name="Dillman A.R."/>
            <person name="Macchietto M."/>
            <person name="Porter C.F."/>
            <person name="Rogers A."/>
            <person name="Williams B."/>
            <person name="Antoshechkin I."/>
            <person name="Lee M.M."/>
            <person name="Goodwin Z."/>
            <person name="Lu X."/>
            <person name="Lewis E.E."/>
            <person name="Goodrich-Blair H."/>
            <person name="Stock S.P."/>
            <person name="Adams B.J."/>
            <person name="Sternberg P.W."/>
            <person name="Mortazavi A."/>
        </authorList>
    </citation>
    <scope>NUCLEOTIDE SEQUENCE [LARGE SCALE GENOMIC DNA]</scope>
    <source>
        <strain evidence="1 2">ALL</strain>
    </source>
</reference>
<evidence type="ECO:0000313" key="1">
    <source>
        <dbReference type="EMBL" id="TKR70836.1"/>
    </source>
</evidence>
<proteinExistence type="predicted"/>
<reference evidence="1 2" key="2">
    <citation type="journal article" date="2019" name="G3 (Bethesda)">
        <title>Hybrid Assembly of the Genome of the Entomopathogenic Nematode Steinernema carpocapsae Identifies the X-Chromosome.</title>
        <authorList>
            <person name="Serra L."/>
            <person name="Macchietto M."/>
            <person name="Macias-Munoz A."/>
            <person name="McGill C.J."/>
            <person name="Rodriguez I.M."/>
            <person name="Rodriguez B."/>
            <person name="Murad R."/>
            <person name="Mortazavi A."/>
        </authorList>
    </citation>
    <scope>NUCLEOTIDE SEQUENCE [LARGE SCALE GENOMIC DNA]</scope>
    <source>
        <strain evidence="1 2">ALL</strain>
    </source>
</reference>
<evidence type="ECO:0000313" key="2">
    <source>
        <dbReference type="Proteomes" id="UP000298663"/>
    </source>
</evidence>
<dbReference type="EMBL" id="AZBU02000007">
    <property type="protein sequence ID" value="TKR70836.1"/>
    <property type="molecule type" value="Genomic_DNA"/>
</dbReference>
<name>A0A4U5MMT3_STECR</name>
<comment type="caution">
    <text evidence="1">The sequence shown here is derived from an EMBL/GenBank/DDBJ whole genome shotgun (WGS) entry which is preliminary data.</text>
</comment>
<keyword evidence="2" id="KW-1185">Reference proteome</keyword>
<organism evidence="1 2">
    <name type="scientific">Steinernema carpocapsae</name>
    <name type="common">Entomopathogenic nematode</name>
    <dbReference type="NCBI Taxonomy" id="34508"/>
    <lineage>
        <taxon>Eukaryota</taxon>
        <taxon>Metazoa</taxon>
        <taxon>Ecdysozoa</taxon>
        <taxon>Nematoda</taxon>
        <taxon>Chromadorea</taxon>
        <taxon>Rhabditida</taxon>
        <taxon>Tylenchina</taxon>
        <taxon>Panagrolaimomorpha</taxon>
        <taxon>Strongyloidoidea</taxon>
        <taxon>Steinernematidae</taxon>
        <taxon>Steinernema</taxon>
    </lineage>
</organism>